<evidence type="ECO:0000313" key="1">
    <source>
        <dbReference type="EMBL" id="TDZ19061.1"/>
    </source>
</evidence>
<dbReference type="EMBL" id="AMCV02000021">
    <property type="protein sequence ID" value="TDZ19061.1"/>
    <property type="molecule type" value="Genomic_DNA"/>
</dbReference>
<name>A0A484FMZ5_COLOR</name>
<dbReference type="AlphaFoldDB" id="A0A484FMZ5"/>
<reference evidence="2" key="2">
    <citation type="journal article" date="2019" name="Mol. Plant Microbe Interact.">
        <title>Genome sequence resources for four phytopathogenic fungi from the Colletotrichum orbiculare species complex.</title>
        <authorList>
            <person name="Gan P."/>
            <person name="Tsushima A."/>
            <person name="Narusaka M."/>
            <person name="Narusaka Y."/>
            <person name="Takano Y."/>
            <person name="Kubo Y."/>
            <person name="Shirasu K."/>
        </authorList>
    </citation>
    <scope>GENOME REANNOTATION</scope>
    <source>
        <strain evidence="2">104-T / ATCC 96160 / CBS 514.97 / LARS 414 / MAFF 240422</strain>
    </source>
</reference>
<accession>A0A484FMZ5</accession>
<sequence>MLANFWFILSQASSHLHTARIRLCHIPAGVSSLQRLRTICRHAPAADGVRVVGCRASFNLSTCSDKAYGSVIFVRCLCLVGSK</sequence>
<evidence type="ECO:0000313" key="2">
    <source>
        <dbReference type="Proteomes" id="UP000014480"/>
    </source>
</evidence>
<comment type="caution">
    <text evidence="1">The sequence shown here is derived from an EMBL/GenBank/DDBJ whole genome shotgun (WGS) entry which is preliminary data.</text>
</comment>
<protein>
    <submittedName>
        <fullName evidence="1">Uncharacterized protein</fullName>
    </submittedName>
</protein>
<gene>
    <name evidence="1" type="ORF">Cob_v007933</name>
</gene>
<proteinExistence type="predicted"/>
<keyword evidence="2" id="KW-1185">Reference proteome</keyword>
<dbReference type="Proteomes" id="UP000014480">
    <property type="component" value="Unassembled WGS sequence"/>
</dbReference>
<reference evidence="2" key="1">
    <citation type="journal article" date="2013" name="New Phytol.">
        <title>Comparative genomic and transcriptomic analyses reveal the hemibiotrophic stage shift of Colletotrichum fungi.</title>
        <authorList>
            <person name="Gan P."/>
            <person name="Ikeda K."/>
            <person name="Irieda H."/>
            <person name="Narusaka M."/>
            <person name="O'Connell R.J."/>
            <person name="Narusaka Y."/>
            <person name="Takano Y."/>
            <person name="Kubo Y."/>
            <person name="Shirasu K."/>
        </authorList>
    </citation>
    <scope>NUCLEOTIDE SEQUENCE [LARGE SCALE GENOMIC DNA]</scope>
    <source>
        <strain evidence="2">104-T / ATCC 96160 / CBS 514.97 / LARS 414 / MAFF 240422</strain>
    </source>
</reference>
<organism evidence="1 2">
    <name type="scientific">Colletotrichum orbiculare (strain 104-T / ATCC 96160 / CBS 514.97 / LARS 414 / MAFF 240422)</name>
    <name type="common">Cucumber anthracnose fungus</name>
    <name type="synonym">Colletotrichum lagenarium</name>
    <dbReference type="NCBI Taxonomy" id="1213857"/>
    <lineage>
        <taxon>Eukaryota</taxon>
        <taxon>Fungi</taxon>
        <taxon>Dikarya</taxon>
        <taxon>Ascomycota</taxon>
        <taxon>Pezizomycotina</taxon>
        <taxon>Sordariomycetes</taxon>
        <taxon>Hypocreomycetidae</taxon>
        <taxon>Glomerellales</taxon>
        <taxon>Glomerellaceae</taxon>
        <taxon>Colletotrichum</taxon>
        <taxon>Colletotrichum orbiculare species complex</taxon>
    </lineage>
</organism>